<evidence type="ECO:0000259" key="2">
    <source>
        <dbReference type="PROSITE" id="PS50234"/>
    </source>
</evidence>
<dbReference type="PANTHER" id="PTHR10579">
    <property type="entry name" value="CALCIUM-ACTIVATED CHLORIDE CHANNEL REGULATOR"/>
    <property type="match status" value="1"/>
</dbReference>
<gene>
    <name evidence="3" type="ORF">A3I41_02780</name>
</gene>
<reference evidence="3 4" key="1">
    <citation type="journal article" date="2016" name="Nat. Commun.">
        <title>Thousands of microbial genomes shed light on interconnected biogeochemical processes in an aquifer system.</title>
        <authorList>
            <person name="Anantharaman K."/>
            <person name="Brown C.T."/>
            <person name="Hug L.A."/>
            <person name="Sharon I."/>
            <person name="Castelle C.J."/>
            <person name="Probst A.J."/>
            <person name="Thomas B.C."/>
            <person name="Singh A."/>
            <person name="Wilkins M.J."/>
            <person name="Karaoz U."/>
            <person name="Brodie E.L."/>
            <person name="Williams K.H."/>
            <person name="Hubbard S.S."/>
            <person name="Banfield J.F."/>
        </authorList>
    </citation>
    <scope>NUCLEOTIDE SEQUENCE [LARGE SCALE GENOMIC DNA]</scope>
</reference>
<evidence type="ECO:0000313" key="3">
    <source>
        <dbReference type="EMBL" id="OGL88008.1"/>
    </source>
</evidence>
<name>A0A1F7VD13_9BACT</name>
<dbReference type="PROSITE" id="PS50234">
    <property type="entry name" value="VWFA"/>
    <property type="match status" value="1"/>
</dbReference>
<accession>A0A1F7VD13</accession>
<dbReference type="InterPro" id="IPR036465">
    <property type="entry name" value="vWFA_dom_sf"/>
</dbReference>
<feature type="compositionally biased region" description="Low complexity" evidence="1">
    <location>
        <begin position="417"/>
        <end position="426"/>
    </location>
</feature>
<dbReference type="EMBL" id="MGEQ01000002">
    <property type="protein sequence ID" value="OGL88008.1"/>
    <property type="molecule type" value="Genomic_DNA"/>
</dbReference>
<dbReference type="Proteomes" id="UP000176593">
    <property type="component" value="Unassembled WGS sequence"/>
</dbReference>
<dbReference type="CDD" id="cd00198">
    <property type="entry name" value="vWFA"/>
    <property type="match status" value="1"/>
</dbReference>
<dbReference type="PANTHER" id="PTHR10579:SF43">
    <property type="entry name" value="ZINC FINGER (C3HC4-TYPE RING FINGER) FAMILY PROTEIN"/>
    <property type="match status" value="1"/>
</dbReference>
<dbReference type="AlphaFoldDB" id="A0A1F7VD13"/>
<organism evidence="3 4">
    <name type="scientific">Candidatus Uhrbacteria bacterium RIFCSPLOWO2_02_FULL_48_18</name>
    <dbReference type="NCBI Taxonomy" id="1802408"/>
    <lineage>
        <taxon>Bacteria</taxon>
        <taxon>Candidatus Uhriibacteriota</taxon>
    </lineage>
</organism>
<dbReference type="InterPro" id="IPR051266">
    <property type="entry name" value="CLCR"/>
</dbReference>
<dbReference type="InterPro" id="IPR002035">
    <property type="entry name" value="VWF_A"/>
</dbReference>
<sequence length="443" mass="49627">MENPIVHDKPEVKIRISLGQHPIPIVHGMVEADVVLEITPVIPERNSAPLDVCVVVDCSGSMNGGASHNSRITKIDAVREGLVNVVRKMGPEDRIRVIGFSDDAFEVLPWTVIGQTELEKVVDQLEKELHHRGSTHFKDALNMSIENGLGDHGSPLIVLLTDGQSSNPQEDHRFMVQFVDELRGKKIPLIIYGTGPDYNKNLLDQLAIRAGNGSLMYHVLSVEDLDAHLTGELAFRHGFCLERVEILVFHALARFTDVYRFIPQEHRLLERNQNNREHGDAGCYILKDGKGFQNSCGSVDHLRGQKFLFRITVPAHDFQETSLFNMEISGNKPGELPFKYTLQVPASCTPNLSTQPIHPEVTKYKLMVEATKAIKERRYEDGVQIYERMGRPDLAQTLVLLSEKGEDEESTSRGTQSFASSASSVVLSQEAIDRYFKERGENP</sequence>
<evidence type="ECO:0000313" key="4">
    <source>
        <dbReference type="Proteomes" id="UP000176593"/>
    </source>
</evidence>
<proteinExistence type="predicted"/>
<dbReference type="Pfam" id="PF00092">
    <property type="entry name" value="VWA"/>
    <property type="match status" value="1"/>
</dbReference>
<dbReference type="SMART" id="SM00327">
    <property type="entry name" value="VWA"/>
    <property type="match status" value="1"/>
</dbReference>
<feature type="region of interest" description="Disordered" evidence="1">
    <location>
        <begin position="402"/>
        <end position="426"/>
    </location>
</feature>
<comment type="caution">
    <text evidence="3">The sequence shown here is derived from an EMBL/GenBank/DDBJ whole genome shotgun (WGS) entry which is preliminary data.</text>
</comment>
<dbReference type="SUPFAM" id="SSF53300">
    <property type="entry name" value="vWA-like"/>
    <property type="match status" value="1"/>
</dbReference>
<protein>
    <recommendedName>
        <fullName evidence="2">VWFA domain-containing protein</fullName>
    </recommendedName>
</protein>
<evidence type="ECO:0000256" key="1">
    <source>
        <dbReference type="SAM" id="MobiDB-lite"/>
    </source>
</evidence>
<feature type="domain" description="VWFA" evidence="2">
    <location>
        <begin position="51"/>
        <end position="244"/>
    </location>
</feature>
<dbReference type="Gene3D" id="3.40.50.410">
    <property type="entry name" value="von Willebrand factor, type A domain"/>
    <property type="match status" value="1"/>
</dbReference>